<dbReference type="AlphaFoldDB" id="A0A0D2K1X8"/>
<evidence type="ECO:0000313" key="1">
    <source>
        <dbReference type="EMBL" id="KIX15685.1"/>
    </source>
</evidence>
<sequence length="123" mass="13888">MIKVSIKNLKPGHTLARDVVRPDGVTLIPAGKKLGASEIRLLERLDIQFVLIEGEAFTDAGERERYLSREKKALELRFSRVENDSILMAIKEIFRKNLRQRIFDEDTFAQAPSSGKGRPGHDG</sequence>
<organism evidence="1 2">
    <name type="scientific">Dethiosulfatarculus sandiegensis</name>
    <dbReference type="NCBI Taxonomy" id="1429043"/>
    <lineage>
        <taxon>Bacteria</taxon>
        <taxon>Pseudomonadati</taxon>
        <taxon>Thermodesulfobacteriota</taxon>
        <taxon>Desulfarculia</taxon>
        <taxon>Desulfarculales</taxon>
        <taxon>Desulfarculaceae</taxon>
        <taxon>Dethiosulfatarculus</taxon>
    </lineage>
</organism>
<accession>A0A0D2K1X8</accession>
<dbReference type="EMBL" id="AZAC01000002">
    <property type="protein sequence ID" value="KIX15685.1"/>
    <property type="molecule type" value="Genomic_DNA"/>
</dbReference>
<gene>
    <name evidence="1" type="ORF">X474_02230</name>
</gene>
<proteinExistence type="predicted"/>
<comment type="caution">
    <text evidence="1">The sequence shown here is derived from an EMBL/GenBank/DDBJ whole genome shotgun (WGS) entry which is preliminary data.</text>
</comment>
<evidence type="ECO:0000313" key="2">
    <source>
        <dbReference type="Proteomes" id="UP000032233"/>
    </source>
</evidence>
<dbReference type="RefSeq" id="WP_044346441.1">
    <property type="nucleotide sequence ID" value="NZ_AZAC01000002.1"/>
</dbReference>
<keyword evidence="2" id="KW-1185">Reference proteome</keyword>
<dbReference type="STRING" id="1429043.X474_02230"/>
<dbReference type="InParanoid" id="A0A0D2K1X8"/>
<dbReference type="OrthoDB" id="9799356at2"/>
<dbReference type="Proteomes" id="UP000032233">
    <property type="component" value="Unassembled WGS sequence"/>
</dbReference>
<name>A0A0D2K1X8_9BACT</name>
<reference evidence="1 2" key="1">
    <citation type="submission" date="2013-11" db="EMBL/GenBank/DDBJ databases">
        <title>Metagenomic analysis of a methanogenic consortium involved in long chain n-alkane degradation.</title>
        <authorList>
            <person name="Davidova I.A."/>
            <person name="Callaghan A.V."/>
            <person name="Wawrik B."/>
            <person name="Pruitt S."/>
            <person name="Marks C."/>
            <person name="Duncan K.E."/>
            <person name="Suflita J.M."/>
        </authorList>
    </citation>
    <scope>NUCLEOTIDE SEQUENCE [LARGE SCALE GENOMIC DNA]</scope>
    <source>
        <strain evidence="1 2">SPR</strain>
    </source>
</reference>
<protein>
    <submittedName>
        <fullName evidence="1">Uncharacterized protein</fullName>
    </submittedName>
</protein>